<protein>
    <recommendedName>
        <fullName evidence="3">PilZ domain-containing protein</fullName>
    </recommendedName>
</protein>
<proteinExistence type="predicted"/>
<sequence length="84" mass="9230">MKAGFRPLGASAWRVDVLDLCETGCAVTPAYHPKIDEIVWIRFPGLESWEARIRWVAGDKAGLEFERPLHAAVLANLLSQASPG</sequence>
<comment type="caution">
    <text evidence="1">The sequence shown here is derived from an EMBL/GenBank/DDBJ whole genome shotgun (WGS) entry which is preliminary data.</text>
</comment>
<dbReference type="SUPFAM" id="SSF141371">
    <property type="entry name" value="PilZ domain-like"/>
    <property type="match status" value="1"/>
</dbReference>
<gene>
    <name evidence="1" type="ORF">C7I55_16810</name>
</gene>
<evidence type="ECO:0008006" key="3">
    <source>
        <dbReference type="Google" id="ProtNLM"/>
    </source>
</evidence>
<evidence type="ECO:0000313" key="2">
    <source>
        <dbReference type="Proteomes" id="UP000241167"/>
    </source>
</evidence>
<dbReference type="AlphaFoldDB" id="A0A2P7QLW8"/>
<keyword evidence="2" id="KW-1185">Reference proteome</keyword>
<name>A0A2P7QLW8_9SPHN</name>
<accession>A0A2P7QLW8</accession>
<organism evidence="1 2">
    <name type="scientific">Allosphingosinicella deserti</name>
    <dbReference type="NCBI Taxonomy" id="2116704"/>
    <lineage>
        <taxon>Bacteria</taxon>
        <taxon>Pseudomonadati</taxon>
        <taxon>Pseudomonadota</taxon>
        <taxon>Alphaproteobacteria</taxon>
        <taxon>Sphingomonadales</taxon>
        <taxon>Sphingomonadaceae</taxon>
        <taxon>Allosphingosinicella</taxon>
    </lineage>
</organism>
<dbReference type="Proteomes" id="UP000241167">
    <property type="component" value="Unassembled WGS sequence"/>
</dbReference>
<evidence type="ECO:0000313" key="1">
    <source>
        <dbReference type="EMBL" id="PSJ38968.1"/>
    </source>
</evidence>
<reference evidence="1 2" key="1">
    <citation type="submission" date="2018-03" db="EMBL/GenBank/DDBJ databases">
        <title>The draft genome of Sphingosinicella sp. GL-C-18.</title>
        <authorList>
            <person name="Liu L."/>
            <person name="Li L."/>
            <person name="Liang L."/>
            <person name="Zhang X."/>
            <person name="Wang T."/>
        </authorList>
    </citation>
    <scope>NUCLEOTIDE SEQUENCE [LARGE SCALE GENOMIC DNA]</scope>
    <source>
        <strain evidence="1 2">GL-C-18</strain>
    </source>
</reference>
<dbReference type="EMBL" id="PXYI01000005">
    <property type="protein sequence ID" value="PSJ38968.1"/>
    <property type="molecule type" value="Genomic_DNA"/>
</dbReference>